<organism evidence="8 9">
    <name type="scientific">Akanthomyces lecanii RCEF 1005</name>
    <dbReference type="NCBI Taxonomy" id="1081108"/>
    <lineage>
        <taxon>Eukaryota</taxon>
        <taxon>Fungi</taxon>
        <taxon>Dikarya</taxon>
        <taxon>Ascomycota</taxon>
        <taxon>Pezizomycotina</taxon>
        <taxon>Sordariomycetes</taxon>
        <taxon>Hypocreomycetidae</taxon>
        <taxon>Hypocreales</taxon>
        <taxon>Cordycipitaceae</taxon>
        <taxon>Akanthomyces</taxon>
        <taxon>Cordyceps confragosa</taxon>
    </lineage>
</organism>
<dbReference type="Pfam" id="PF00150">
    <property type="entry name" value="Cellulase"/>
    <property type="match status" value="1"/>
</dbReference>
<keyword evidence="4 6" id="KW-0378">Hydrolase</keyword>
<comment type="similarity">
    <text evidence="2 6">Belongs to the glycosyl hydrolase 5 (cellulase A) family.</text>
</comment>
<dbReference type="AlphaFoldDB" id="A0A168BFZ3"/>
<dbReference type="PROSITE" id="PS00659">
    <property type="entry name" value="GLYCOSYL_HYDROL_F5"/>
    <property type="match status" value="1"/>
</dbReference>
<dbReference type="SUPFAM" id="SSF51445">
    <property type="entry name" value="(Trans)glycosidases"/>
    <property type="match status" value="1"/>
</dbReference>
<feature type="domain" description="Glycoside hydrolase family 5" evidence="7">
    <location>
        <begin position="87"/>
        <end position="336"/>
    </location>
</feature>
<evidence type="ECO:0000256" key="3">
    <source>
        <dbReference type="ARBA" id="ARBA00012601"/>
    </source>
</evidence>
<evidence type="ECO:0000256" key="2">
    <source>
        <dbReference type="ARBA" id="ARBA00005641"/>
    </source>
</evidence>
<dbReference type="PANTHER" id="PTHR34142">
    <property type="entry name" value="ENDO-BETA-1,4-GLUCANASE A"/>
    <property type="match status" value="1"/>
</dbReference>
<dbReference type="EC" id="3.2.1.4" evidence="3"/>
<evidence type="ECO:0000313" key="8">
    <source>
        <dbReference type="EMBL" id="OAA70066.1"/>
    </source>
</evidence>
<dbReference type="STRING" id="1081108.A0A168BFZ3"/>
<keyword evidence="9" id="KW-1185">Reference proteome</keyword>
<dbReference type="PANTHER" id="PTHR34142:SF5">
    <property type="entry name" value="CBM1 DOMAIN-CONTAINING PROTEIN"/>
    <property type="match status" value="1"/>
</dbReference>
<evidence type="ECO:0000256" key="1">
    <source>
        <dbReference type="ARBA" id="ARBA00000966"/>
    </source>
</evidence>
<accession>A0A168BFZ3</accession>
<dbReference type="InterPro" id="IPR017853">
    <property type="entry name" value="GH"/>
</dbReference>
<evidence type="ECO:0000256" key="5">
    <source>
        <dbReference type="ARBA" id="ARBA00023295"/>
    </source>
</evidence>
<dbReference type="Proteomes" id="UP000076881">
    <property type="component" value="Unassembled WGS sequence"/>
</dbReference>
<protein>
    <recommendedName>
        <fullName evidence="3">cellulase</fullName>
        <ecNumber evidence="3">3.2.1.4</ecNumber>
    </recommendedName>
</protein>
<evidence type="ECO:0000256" key="6">
    <source>
        <dbReference type="RuleBase" id="RU361153"/>
    </source>
</evidence>
<dbReference type="InterPro" id="IPR018087">
    <property type="entry name" value="Glyco_hydro_5_CS"/>
</dbReference>
<proteinExistence type="inferred from homology"/>
<dbReference type="GO" id="GO:0009251">
    <property type="term" value="P:glucan catabolic process"/>
    <property type="evidence" value="ECO:0007669"/>
    <property type="project" value="TreeGrafter"/>
</dbReference>
<gene>
    <name evidence="8" type="ORF">LEL_09882</name>
</gene>
<comment type="catalytic activity">
    <reaction evidence="1">
        <text>Endohydrolysis of (1-&gt;4)-beta-D-glucosidic linkages in cellulose, lichenin and cereal beta-D-glucans.</text>
        <dbReference type="EC" id="3.2.1.4"/>
    </reaction>
</comment>
<evidence type="ECO:0000259" key="7">
    <source>
        <dbReference type="Pfam" id="PF00150"/>
    </source>
</evidence>
<keyword evidence="5 6" id="KW-0326">Glycosidase</keyword>
<dbReference type="EMBL" id="AZHF01000010">
    <property type="protein sequence ID" value="OAA70066.1"/>
    <property type="molecule type" value="Genomic_DNA"/>
</dbReference>
<name>A0A168BFZ3_CORDF</name>
<evidence type="ECO:0000313" key="9">
    <source>
        <dbReference type="Proteomes" id="UP000076881"/>
    </source>
</evidence>
<sequence length="374" mass="42230">MQPPIVTFRLKVKKVFDVIREMLMIRMLVVAMAPLALAGKVQWAGANLFGLANDVSIFGSAYTSFVSSKCEPTFDSYPFFDDLSHYESWKKEGFNLFRIAIAWQHAQINLGGALNETNMQHVDKLVGAITSDGGKAILDIHNYARWYCCIIGQPGNSFQNPTINVTNAHFTGLWVKLATRYQSNPHVIFQLMNEPHDLDILQWGETNQEAILGIRNVAPNNTILVSGTQFARLTDWKEFSMAGIGPGLLNDPADKLMFDFHQYFDGIGGAYGLCEPWSGYYEDFQQVTDILRRAGAQGMLTEFGGGPFQQCEQTLRHMLAFLDRNSDVWHGWTAWGSFNKGSDLYLSLERNSTFYKMTSVIKQFAPRSSSRDRR</sequence>
<comment type="caution">
    <text evidence="8">The sequence shown here is derived from an EMBL/GenBank/DDBJ whole genome shotgun (WGS) entry which is preliminary data.</text>
</comment>
<evidence type="ECO:0000256" key="4">
    <source>
        <dbReference type="ARBA" id="ARBA00022801"/>
    </source>
</evidence>
<dbReference type="OrthoDB" id="5823761at2759"/>
<dbReference type="GO" id="GO:0008810">
    <property type="term" value="F:cellulase activity"/>
    <property type="evidence" value="ECO:0007669"/>
    <property type="project" value="UniProtKB-EC"/>
</dbReference>
<reference evidence="8 9" key="1">
    <citation type="journal article" date="2016" name="Genome Biol. Evol.">
        <title>Divergent and convergent evolution of fungal pathogenicity.</title>
        <authorList>
            <person name="Shang Y."/>
            <person name="Xiao G."/>
            <person name="Zheng P."/>
            <person name="Cen K."/>
            <person name="Zhan S."/>
            <person name="Wang C."/>
        </authorList>
    </citation>
    <scope>NUCLEOTIDE SEQUENCE [LARGE SCALE GENOMIC DNA]</scope>
    <source>
        <strain evidence="8 9">RCEF 1005</strain>
    </source>
</reference>
<dbReference type="InterPro" id="IPR001547">
    <property type="entry name" value="Glyco_hydro_5"/>
</dbReference>
<dbReference type="Gene3D" id="3.20.20.80">
    <property type="entry name" value="Glycosidases"/>
    <property type="match status" value="1"/>
</dbReference>